<feature type="compositionally biased region" description="Pro residues" evidence="1">
    <location>
        <begin position="168"/>
        <end position="198"/>
    </location>
</feature>
<feature type="region of interest" description="Disordered" evidence="1">
    <location>
        <begin position="154"/>
        <end position="224"/>
    </location>
</feature>
<accession>A0A934KGL5</accession>
<name>A0A934KGL5_9BACT</name>
<dbReference type="Pfam" id="PF03640">
    <property type="entry name" value="Lipoprotein_15"/>
    <property type="match status" value="2"/>
</dbReference>
<dbReference type="InterPro" id="IPR005297">
    <property type="entry name" value="Lipoprotein_repeat"/>
</dbReference>
<dbReference type="EMBL" id="JAEKNQ010000019">
    <property type="protein sequence ID" value="MBJ7602503.1"/>
    <property type="molecule type" value="Genomic_DNA"/>
</dbReference>
<dbReference type="PANTHER" id="PTHR39335:SF1">
    <property type="entry name" value="BLL4220 PROTEIN"/>
    <property type="match status" value="1"/>
</dbReference>
<protein>
    <recommendedName>
        <fullName evidence="5">Lipoprotein</fullName>
    </recommendedName>
</protein>
<dbReference type="AlphaFoldDB" id="A0A934KGL5"/>
<evidence type="ECO:0000256" key="2">
    <source>
        <dbReference type="SAM" id="SignalP"/>
    </source>
</evidence>
<evidence type="ECO:0000256" key="1">
    <source>
        <dbReference type="SAM" id="MobiDB-lite"/>
    </source>
</evidence>
<feature type="signal peptide" evidence="2">
    <location>
        <begin position="1"/>
        <end position="22"/>
    </location>
</feature>
<evidence type="ECO:0000313" key="3">
    <source>
        <dbReference type="EMBL" id="MBJ7602503.1"/>
    </source>
</evidence>
<comment type="caution">
    <text evidence="3">The sequence shown here is derived from an EMBL/GenBank/DDBJ whole genome shotgun (WGS) entry which is preliminary data.</text>
</comment>
<sequence>MNRMRITTPVLAAAGLSLWAAAACGGATNQSDGGATAATPRPTLTTAVRGNLGEVLTDGQGRTLYHFLPEKDRKVSCTGSCATIWPPLLVPGSTGPTQASGLPGAVGVVTRPDGRTQVTYNEWPLYTFSGDKRPGDVAGQGIAGSWFVQTAQTPVDQDSDHDGTTAPAPSPAAAPAPTSAPAPPPPPGATPIPAPPPGGSASPPAFNDGDGDNRGGRSDGDGNG</sequence>
<feature type="compositionally biased region" description="Basic and acidic residues" evidence="1">
    <location>
        <begin position="211"/>
        <end position="224"/>
    </location>
</feature>
<dbReference type="Proteomes" id="UP000620075">
    <property type="component" value="Unassembled WGS sequence"/>
</dbReference>
<evidence type="ECO:0000313" key="4">
    <source>
        <dbReference type="Proteomes" id="UP000620075"/>
    </source>
</evidence>
<proteinExistence type="predicted"/>
<gene>
    <name evidence="3" type="ORF">JF888_04810</name>
</gene>
<evidence type="ECO:0008006" key="5">
    <source>
        <dbReference type="Google" id="ProtNLM"/>
    </source>
</evidence>
<feature type="chain" id="PRO_5037290026" description="Lipoprotein" evidence="2">
    <location>
        <begin position="23"/>
        <end position="224"/>
    </location>
</feature>
<dbReference type="GO" id="GO:0043448">
    <property type="term" value="P:alkane catabolic process"/>
    <property type="evidence" value="ECO:0007669"/>
    <property type="project" value="TreeGrafter"/>
</dbReference>
<feature type="compositionally biased region" description="Low complexity" evidence="1">
    <location>
        <begin position="199"/>
        <end position="208"/>
    </location>
</feature>
<reference evidence="3 4" key="1">
    <citation type="submission" date="2020-10" db="EMBL/GenBank/DDBJ databases">
        <title>Ca. Dormibacterota MAGs.</title>
        <authorList>
            <person name="Montgomery K."/>
        </authorList>
    </citation>
    <scope>NUCLEOTIDE SEQUENCE [LARGE SCALE GENOMIC DNA]</scope>
    <source>
        <strain evidence="3">SC8811_S16_3</strain>
    </source>
</reference>
<keyword evidence="2" id="KW-0732">Signal</keyword>
<dbReference type="PANTHER" id="PTHR39335">
    <property type="entry name" value="BLL4220 PROTEIN"/>
    <property type="match status" value="1"/>
</dbReference>
<organism evidence="3 4">
    <name type="scientific">Candidatus Dormiibacter inghamiae</name>
    <dbReference type="NCBI Taxonomy" id="3127013"/>
    <lineage>
        <taxon>Bacteria</taxon>
        <taxon>Bacillati</taxon>
        <taxon>Candidatus Dormiibacterota</taxon>
        <taxon>Candidatus Dormibacteria</taxon>
        <taxon>Candidatus Dormibacterales</taxon>
        <taxon>Candidatus Dormibacteraceae</taxon>
        <taxon>Candidatus Dormiibacter</taxon>
    </lineage>
</organism>
<dbReference type="PROSITE" id="PS51257">
    <property type="entry name" value="PROKAR_LIPOPROTEIN"/>
    <property type="match status" value="1"/>
</dbReference>